<comment type="subcellular location">
    <subcellularLocation>
        <location evidence="1">Cell membrane</location>
        <topology evidence="1">Multi-pass membrane protein</topology>
    </subcellularLocation>
</comment>
<dbReference type="Proteomes" id="UP000281594">
    <property type="component" value="Unassembled WGS sequence"/>
</dbReference>
<feature type="transmembrane region" description="Helical" evidence="7">
    <location>
        <begin position="151"/>
        <end position="180"/>
    </location>
</feature>
<dbReference type="eggNOG" id="COG3447">
    <property type="taxonomic scope" value="Bacteria"/>
</dbReference>
<keyword evidence="4 7" id="KW-1133">Transmembrane helix</keyword>
<feature type="transmembrane region" description="Helical" evidence="7">
    <location>
        <begin position="251"/>
        <end position="284"/>
    </location>
</feature>
<evidence type="ECO:0000256" key="3">
    <source>
        <dbReference type="ARBA" id="ARBA00022692"/>
    </source>
</evidence>
<feature type="transmembrane region" description="Helical" evidence="7">
    <location>
        <begin position="225"/>
        <end position="245"/>
    </location>
</feature>
<keyword evidence="2" id="KW-1003">Cell membrane</keyword>
<evidence type="ECO:0000256" key="6">
    <source>
        <dbReference type="SAM" id="MobiDB-lite"/>
    </source>
</evidence>
<protein>
    <submittedName>
        <fullName evidence="9">Membrane protein</fullName>
    </submittedName>
</protein>
<comment type="caution">
    <text evidence="9">The sequence shown here is derived from an EMBL/GenBank/DDBJ whole genome shotgun (WGS) entry which is preliminary data.</text>
</comment>
<feature type="domain" description="MASE1" evidence="8">
    <location>
        <begin position="54"/>
        <end position="326"/>
    </location>
</feature>
<keyword evidence="3 7" id="KW-0812">Transmembrane</keyword>
<dbReference type="KEGG" id="src:M271_33795"/>
<evidence type="ECO:0000256" key="2">
    <source>
        <dbReference type="ARBA" id="ARBA00022475"/>
    </source>
</evidence>
<evidence type="ECO:0000256" key="1">
    <source>
        <dbReference type="ARBA" id="ARBA00004651"/>
    </source>
</evidence>
<dbReference type="EMBL" id="QYCY01000001">
    <property type="protein sequence ID" value="RLV78685.1"/>
    <property type="molecule type" value="Genomic_DNA"/>
</dbReference>
<gene>
    <name evidence="9" type="ORF">D3C57_109910</name>
</gene>
<feature type="transmembrane region" description="Helical" evidence="7">
    <location>
        <begin position="305"/>
        <end position="323"/>
    </location>
</feature>
<evidence type="ECO:0000313" key="9">
    <source>
        <dbReference type="EMBL" id="RLV78685.1"/>
    </source>
</evidence>
<dbReference type="GO" id="GO:0005886">
    <property type="term" value="C:plasma membrane"/>
    <property type="evidence" value="ECO:0007669"/>
    <property type="project" value="UniProtKB-SubCell"/>
</dbReference>
<evidence type="ECO:0000256" key="5">
    <source>
        <dbReference type="ARBA" id="ARBA00023136"/>
    </source>
</evidence>
<accession>A0A0A0NPT8</accession>
<organism evidence="9 10">
    <name type="scientific">Streptomyces rapamycinicus (strain ATCC 29253 / DSM 41530 / NRRL 5491 / AYB-994)</name>
    <name type="common">Streptomyces hygroscopicus (strain ATCC 29253)</name>
    <dbReference type="NCBI Taxonomy" id="1343740"/>
    <lineage>
        <taxon>Bacteria</taxon>
        <taxon>Bacillati</taxon>
        <taxon>Actinomycetota</taxon>
        <taxon>Actinomycetes</taxon>
        <taxon>Kitasatosporales</taxon>
        <taxon>Streptomycetaceae</taxon>
        <taxon>Streptomyces</taxon>
        <taxon>Streptomyces violaceusniger group</taxon>
    </lineage>
</organism>
<feature type="transmembrane region" description="Helical" evidence="7">
    <location>
        <begin position="81"/>
        <end position="100"/>
    </location>
</feature>
<feature type="transmembrane region" description="Helical" evidence="7">
    <location>
        <begin position="192"/>
        <end position="213"/>
    </location>
</feature>
<proteinExistence type="predicted"/>
<dbReference type="AlphaFoldDB" id="A0A0A0NPT8"/>
<evidence type="ECO:0000256" key="4">
    <source>
        <dbReference type="ARBA" id="ARBA00022989"/>
    </source>
</evidence>
<feature type="transmembrane region" description="Helical" evidence="7">
    <location>
        <begin position="120"/>
        <end position="139"/>
    </location>
</feature>
<feature type="region of interest" description="Disordered" evidence="6">
    <location>
        <begin position="1"/>
        <end position="22"/>
    </location>
</feature>
<dbReference type="Pfam" id="PF05231">
    <property type="entry name" value="MASE1"/>
    <property type="match status" value="1"/>
</dbReference>
<evidence type="ECO:0000259" key="8">
    <source>
        <dbReference type="Pfam" id="PF05231"/>
    </source>
</evidence>
<dbReference type="HOGENOM" id="CLU_052655_0_0_11"/>
<name>A0A0A0NPT8_STRRN</name>
<sequence>MGELVLRTGEPGPGGRVSAAPSEGARSLMAAVARDMGIRRNNSLRRHGATALRLVAVAALYYAGARIGLLQELVRGQVTPLWPPTGIALACLLTLGPMAWPGIALGAVAVNAPIGPSPPAVITIVAGNTLAPVCSYLLLRRVGFRPAVDRLRDALVLVFLGALAGMLISATVGAVALLLSGALAAGDFWTAWSVWWTGDAMGVLVITPVLLVLRRARLPRGVGPYRLLEAVALLLGTAAVTLVAMRTEVSLLFLVFPFLIWAALRFQLAGAAPCSLIVTVLAIASTAEGTGPFSRHSLAARMVTLQAFNGSTALTALLLSAIITERNATRRQIERVCAQLADVVFRLTPDEPHPPEGNRSSPDRR</sequence>
<dbReference type="InterPro" id="IPR007895">
    <property type="entry name" value="MASE1"/>
</dbReference>
<keyword evidence="5 7" id="KW-0472">Membrane</keyword>
<reference evidence="9 10" key="1">
    <citation type="journal article" date="2018" name="J. Biol. Chem.">
        <title>Discovery of the actinoplanic acid pathway in Streptomyces rapamycinicus reveals a genetically conserved synergism with rapamycin.</title>
        <authorList>
            <person name="Mrak P."/>
            <person name="Krastel P."/>
            <person name="Pivk Lukancic P."/>
            <person name="Tao J."/>
            <person name="Pistorius D."/>
            <person name="Moore C.M."/>
        </authorList>
    </citation>
    <scope>NUCLEOTIDE SEQUENCE [LARGE SCALE GENOMIC DNA]</scope>
    <source>
        <strain evidence="9 10">NRRL 5491</strain>
    </source>
</reference>
<dbReference type="STRING" id="1343740.M271_33795"/>
<evidence type="ECO:0000313" key="10">
    <source>
        <dbReference type="Proteomes" id="UP000281594"/>
    </source>
</evidence>
<evidence type="ECO:0000256" key="7">
    <source>
        <dbReference type="SAM" id="Phobius"/>
    </source>
</evidence>